<keyword evidence="9" id="KW-0131">Cell cycle</keyword>
<feature type="domain" description="SMC hinge" evidence="12">
    <location>
        <begin position="523"/>
        <end position="638"/>
    </location>
</feature>
<dbReference type="GO" id="GO:0051301">
    <property type="term" value="P:cell division"/>
    <property type="evidence" value="ECO:0007669"/>
    <property type="project" value="UniProtKB-KW"/>
</dbReference>
<dbReference type="InterPro" id="IPR028468">
    <property type="entry name" value="Smc1_ABC"/>
</dbReference>
<dbReference type="InterPro" id="IPR024704">
    <property type="entry name" value="SMC"/>
</dbReference>
<evidence type="ECO:0000256" key="1">
    <source>
        <dbReference type="ARBA" id="ARBA00004123"/>
    </source>
</evidence>
<dbReference type="Pfam" id="PF02463">
    <property type="entry name" value="SMC_N"/>
    <property type="match status" value="1"/>
</dbReference>
<dbReference type="SUPFAM" id="SSF52540">
    <property type="entry name" value="P-loop containing nucleoside triphosphate hydrolases"/>
    <property type="match status" value="1"/>
</dbReference>
<dbReference type="GO" id="GO:0007062">
    <property type="term" value="P:sister chromatid cohesion"/>
    <property type="evidence" value="ECO:0007669"/>
    <property type="project" value="InterPro"/>
</dbReference>
<keyword evidence="8 10" id="KW-0539">Nucleus</keyword>
<dbReference type="Proteomes" id="UP001212152">
    <property type="component" value="Unassembled WGS sequence"/>
</dbReference>
<dbReference type="InterPro" id="IPR036277">
    <property type="entry name" value="SMC_hinge_sf"/>
</dbReference>
<keyword evidence="4" id="KW-0158">Chromosome</keyword>
<dbReference type="GO" id="GO:0016887">
    <property type="term" value="F:ATP hydrolysis activity"/>
    <property type="evidence" value="ECO:0007669"/>
    <property type="project" value="InterPro"/>
</dbReference>
<feature type="coiled-coil region" evidence="11">
    <location>
        <begin position="715"/>
        <end position="784"/>
    </location>
</feature>
<keyword evidence="14" id="KW-1185">Reference proteome</keyword>
<dbReference type="GO" id="GO:0008278">
    <property type="term" value="C:cohesin complex"/>
    <property type="evidence" value="ECO:0007669"/>
    <property type="project" value="InterPro"/>
</dbReference>
<feature type="coiled-coil region" evidence="11">
    <location>
        <begin position="830"/>
        <end position="913"/>
    </location>
</feature>
<reference evidence="13" key="1">
    <citation type="submission" date="2020-05" db="EMBL/GenBank/DDBJ databases">
        <title>Phylogenomic resolution of chytrid fungi.</title>
        <authorList>
            <person name="Stajich J.E."/>
            <person name="Amses K."/>
            <person name="Simmons R."/>
            <person name="Seto K."/>
            <person name="Myers J."/>
            <person name="Bonds A."/>
            <person name="Quandt C.A."/>
            <person name="Barry K."/>
            <person name="Liu P."/>
            <person name="Grigoriev I."/>
            <person name="Longcore J.E."/>
            <person name="James T.Y."/>
        </authorList>
    </citation>
    <scope>NUCLEOTIDE SEQUENCE</scope>
    <source>
        <strain evidence="13">JEL0379</strain>
    </source>
</reference>
<dbReference type="AlphaFoldDB" id="A0AAD5XPP3"/>
<feature type="coiled-coil region" evidence="11">
    <location>
        <begin position="248"/>
        <end position="508"/>
    </location>
</feature>
<evidence type="ECO:0000256" key="8">
    <source>
        <dbReference type="ARBA" id="ARBA00023242"/>
    </source>
</evidence>
<dbReference type="GO" id="GO:0003677">
    <property type="term" value="F:DNA binding"/>
    <property type="evidence" value="ECO:0007669"/>
    <property type="project" value="TreeGrafter"/>
</dbReference>
<keyword evidence="7 11" id="KW-0175">Coiled coil</keyword>
<evidence type="ECO:0000256" key="11">
    <source>
        <dbReference type="SAM" id="Coils"/>
    </source>
</evidence>
<dbReference type="PIRSF" id="PIRSF005719">
    <property type="entry name" value="SMC"/>
    <property type="match status" value="1"/>
</dbReference>
<evidence type="ECO:0000313" key="13">
    <source>
        <dbReference type="EMBL" id="KAJ3172911.1"/>
    </source>
</evidence>
<dbReference type="CDD" id="cd03275">
    <property type="entry name" value="ABC_SMC1_euk"/>
    <property type="match status" value="2"/>
</dbReference>
<dbReference type="GO" id="GO:0005524">
    <property type="term" value="F:ATP binding"/>
    <property type="evidence" value="ECO:0007669"/>
    <property type="project" value="InterPro"/>
</dbReference>
<dbReference type="GO" id="GO:0005634">
    <property type="term" value="C:nucleus"/>
    <property type="evidence" value="ECO:0007669"/>
    <property type="project" value="UniProtKB-SubCell"/>
</dbReference>
<name>A0AAD5XPP3_9FUNG</name>
<evidence type="ECO:0000256" key="6">
    <source>
        <dbReference type="ARBA" id="ARBA00022776"/>
    </source>
</evidence>
<dbReference type="PANTHER" id="PTHR18937:SF12">
    <property type="entry name" value="STRUCTURAL MAINTENANCE OF CHROMOSOMES PROTEIN"/>
    <property type="match status" value="1"/>
</dbReference>
<organism evidence="13 14">
    <name type="scientific">Geranomyces variabilis</name>
    <dbReference type="NCBI Taxonomy" id="109894"/>
    <lineage>
        <taxon>Eukaryota</taxon>
        <taxon>Fungi</taxon>
        <taxon>Fungi incertae sedis</taxon>
        <taxon>Chytridiomycota</taxon>
        <taxon>Chytridiomycota incertae sedis</taxon>
        <taxon>Chytridiomycetes</taxon>
        <taxon>Spizellomycetales</taxon>
        <taxon>Powellomycetaceae</taxon>
        <taxon>Geranomyces</taxon>
    </lineage>
</organism>
<feature type="coiled-coil region" evidence="11">
    <location>
        <begin position="1034"/>
        <end position="1061"/>
    </location>
</feature>
<sequence>MGRLVELEVENFKSYRGKQVIGPFHNFTSVIGPNGSGKSNLMDAISFVLGVKSSHLRSSQLKELIYRGGGRDDSNVDVGDDEDSSNPKRAHVCAIYETSDKTQYRFMRTVTEAGSSEYRINDKTVTYARYSAALEEENILIKAKNFLVFQGDVEAVASQSPKDLTRLIEQISGSLELKPEYERLKGLQEQATENSAHTFNKKRGINAEMKQFKEQKDEAERFAALQKKRTKETQLYLLWKLYHLDKKIELIEGEMEEEKGASQEHTREMTALEARLKDAKKQHAVANKELLRREVRLTQKAKDIDDRKPGLLQVEEKVRHWRKKHDKATENAAKLSAERAREKESIANLQKDYQKLTEALRKYDEEIQRRDSEPGQKLGQAALAEYNQKKEEVRQQTAVEKQELINLRREKRADEENKQRLQDGVTAQEARKTLIEQERETIEERKERLETQVAEVRVEIEAARNNIKAVNVEKRSLLRKETELTETLMATQQQLQQARTDRSDSEKEAKRREMLQELKRVFEGVHGRMLDLCKPTQRKYQLAVSIILGRNMDAIVVDTEKIAIECIQYLREQRKGMATFLPLDTIQTKPTNERYRNLKGAHLALDVIQFDDVHARAMNYACGSALVCDTMDIARDICYNQGIEVKAVALDGTVIHKTGMITGGQSQGDNRNAQRWDDKDVENLRQNQGVITQELQDLTKTRRKLPSDETLRMGLADLESKLRASEEDLTMTIRKMESQEEELAHIRLEIRNAGPELQRLTAHIAEIDARIEETDAKIRDVESRVFSSFCKTIGVAHIREYENGQMRVSQESLDKRMEFETTQAKLANQLEFERGQAAATKERLKKLESTIAADKAALEKYIAERTALEEACQAIQEEVDSMTASIEETKAGVAEKAAAVAEVKKEIQKLNKDADARGKSLAAKSLQIDKYCADKFSIFRRCKLEEIDLPLVEGILAEISLDQLENIQRPADSNAMDVDGEESTQSSRVQMNGIEVDFSSLKPVHISNGSDEVETEFQERLANFTTEIDRIAPNMRAVDKLDEVEGKLKDTAKEFDVARKEAKHAKDAFAKVKQERFDRFSAAYTHIAEHIDPIYKELTKSKVFPLGGTAYLSLEDSEEPYNDGIKYHAMPPMKRFRDMDLLSGGEKTVAALALLFAIHSYQPAPFFVLDEVDAALDNTNVAKVANYIRRHASDEFQFIVISLKNTFYEKAEALVGIWKDKGQGSSRVLTLALDEFAD</sequence>
<dbReference type="PANTHER" id="PTHR18937">
    <property type="entry name" value="STRUCTURAL MAINTENANCE OF CHROMOSOMES SMC FAMILY MEMBER"/>
    <property type="match status" value="1"/>
</dbReference>
<evidence type="ECO:0000256" key="2">
    <source>
        <dbReference type="ARBA" id="ARBA00004286"/>
    </source>
</evidence>
<evidence type="ECO:0000259" key="12">
    <source>
        <dbReference type="SMART" id="SM00968"/>
    </source>
</evidence>
<dbReference type="SUPFAM" id="SSF75553">
    <property type="entry name" value="Smc hinge domain"/>
    <property type="match status" value="1"/>
</dbReference>
<dbReference type="EMBL" id="JADGJQ010000073">
    <property type="protein sequence ID" value="KAJ3172911.1"/>
    <property type="molecule type" value="Genomic_DNA"/>
</dbReference>
<evidence type="ECO:0000256" key="4">
    <source>
        <dbReference type="ARBA" id="ARBA00022454"/>
    </source>
</evidence>
<dbReference type="Gene3D" id="3.40.50.300">
    <property type="entry name" value="P-loop containing nucleotide triphosphate hydrolases"/>
    <property type="match status" value="2"/>
</dbReference>
<dbReference type="Pfam" id="PF06470">
    <property type="entry name" value="SMC_hinge"/>
    <property type="match status" value="1"/>
</dbReference>
<keyword evidence="5" id="KW-0132">Cell division</keyword>
<evidence type="ECO:0000256" key="7">
    <source>
        <dbReference type="ARBA" id="ARBA00023054"/>
    </source>
</evidence>
<dbReference type="SMART" id="SM00968">
    <property type="entry name" value="SMC_hinge"/>
    <property type="match status" value="1"/>
</dbReference>
<evidence type="ECO:0000256" key="9">
    <source>
        <dbReference type="ARBA" id="ARBA00023306"/>
    </source>
</evidence>
<evidence type="ECO:0000313" key="14">
    <source>
        <dbReference type="Proteomes" id="UP001212152"/>
    </source>
</evidence>
<comment type="subcellular location">
    <subcellularLocation>
        <location evidence="2">Chromosome</location>
    </subcellularLocation>
    <subcellularLocation>
        <location evidence="1 10">Nucleus</location>
    </subcellularLocation>
</comment>
<comment type="similarity">
    <text evidence="3">Belongs to the SMC family. SMC1 subfamily.</text>
</comment>
<dbReference type="Gene3D" id="1.20.1060.20">
    <property type="match status" value="1"/>
</dbReference>
<evidence type="ECO:0000256" key="5">
    <source>
        <dbReference type="ARBA" id="ARBA00022618"/>
    </source>
</evidence>
<dbReference type="InterPro" id="IPR027417">
    <property type="entry name" value="P-loop_NTPase"/>
</dbReference>
<comment type="caution">
    <text evidence="13">The sequence shown here is derived from an EMBL/GenBank/DDBJ whole genome shotgun (WGS) entry which is preliminary data.</text>
</comment>
<keyword evidence="6" id="KW-0498">Mitosis</keyword>
<dbReference type="InterPro" id="IPR003395">
    <property type="entry name" value="RecF/RecN/SMC_N"/>
</dbReference>
<accession>A0AAD5XPP3</accession>
<gene>
    <name evidence="13" type="primary">SMC1</name>
    <name evidence="13" type="ORF">HDU87_007747</name>
</gene>
<dbReference type="Gene3D" id="3.30.70.1620">
    <property type="match status" value="1"/>
</dbReference>
<protein>
    <recommendedName>
        <fullName evidence="10">Structural maintenance of chromosomes protein</fullName>
    </recommendedName>
</protein>
<dbReference type="InterPro" id="IPR010935">
    <property type="entry name" value="SMC_hinge"/>
</dbReference>
<evidence type="ECO:0000256" key="10">
    <source>
        <dbReference type="PIRNR" id="PIRNR005719"/>
    </source>
</evidence>
<evidence type="ECO:0000256" key="3">
    <source>
        <dbReference type="ARBA" id="ARBA00005597"/>
    </source>
</evidence>
<proteinExistence type="inferred from homology"/>